<name>A0A644WQV6_9ZZZZ</name>
<dbReference type="GO" id="GO:0051302">
    <property type="term" value="P:regulation of cell division"/>
    <property type="evidence" value="ECO:0007669"/>
    <property type="project" value="TreeGrafter"/>
</dbReference>
<dbReference type="PANTHER" id="PTHR39560">
    <property type="entry name" value="PROTEIN ADENYLYLTRANSFERASE FIC-RELATED"/>
    <property type="match status" value="1"/>
</dbReference>
<feature type="domain" description="Fido" evidence="5">
    <location>
        <begin position="59"/>
        <end position="211"/>
    </location>
</feature>
<dbReference type="PROSITE" id="PS51459">
    <property type="entry name" value="FIDO"/>
    <property type="match status" value="1"/>
</dbReference>
<evidence type="ECO:0000256" key="3">
    <source>
        <dbReference type="ARBA" id="ARBA00022741"/>
    </source>
</evidence>
<sequence>MNTDYSYSFDNDLKYCYPNSSVLKNKLNITNEHDLGIAEREISSLRIMEIENEPLKGKLDFKHLKDIHYNIFKDIYEWAGQIRNVNISKGSVFCYYENIESYADYVFNKLKEENYLINAGNDAIYDGLSFYMSEINALHPFREGNGRTQRVFMSYLAKVSGYELNFEKITQEKMIELSSLAFNYGHEEYIEMFNEILIPISKQEQKDFIESIGLKY</sequence>
<keyword evidence="4" id="KW-0067">ATP-binding</keyword>
<dbReference type="Pfam" id="PF02661">
    <property type="entry name" value="Fic"/>
    <property type="match status" value="1"/>
</dbReference>
<evidence type="ECO:0000256" key="1">
    <source>
        <dbReference type="ARBA" id="ARBA00022679"/>
    </source>
</evidence>
<proteinExistence type="predicted"/>
<gene>
    <name evidence="6" type="ORF">SDC9_50952</name>
</gene>
<dbReference type="GO" id="GO:0005524">
    <property type="term" value="F:ATP binding"/>
    <property type="evidence" value="ECO:0007669"/>
    <property type="project" value="UniProtKB-KW"/>
</dbReference>
<protein>
    <recommendedName>
        <fullName evidence="5">Fido domain-containing protein</fullName>
    </recommendedName>
</protein>
<reference evidence="6" key="1">
    <citation type="submission" date="2019-08" db="EMBL/GenBank/DDBJ databases">
        <authorList>
            <person name="Kucharzyk K."/>
            <person name="Murdoch R.W."/>
            <person name="Higgins S."/>
            <person name="Loffler F."/>
        </authorList>
    </citation>
    <scope>NUCLEOTIDE SEQUENCE</scope>
</reference>
<evidence type="ECO:0000256" key="4">
    <source>
        <dbReference type="ARBA" id="ARBA00022840"/>
    </source>
</evidence>
<dbReference type="GO" id="GO:0016779">
    <property type="term" value="F:nucleotidyltransferase activity"/>
    <property type="evidence" value="ECO:0007669"/>
    <property type="project" value="UniProtKB-KW"/>
</dbReference>
<dbReference type="PANTHER" id="PTHR39560:SF1">
    <property type="entry name" value="PROTEIN ADENYLYLTRANSFERASE FIC-RELATED"/>
    <property type="match status" value="1"/>
</dbReference>
<evidence type="ECO:0000256" key="2">
    <source>
        <dbReference type="ARBA" id="ARBA00022695"/>
    </source>
</evidence>
<keyword evidence="2" id="KW-0548">Nucleotidyltransferase</keyword>
<dbReference type="SUPFAM" id="SSF140931">
    <property type="entry name" value="Fic-like"/>
    <property type="match status" value="1"/>
</dbReference>
<dbReference type="InterPro" id="IPR003812">
    <property type="entry name" value="Fido"/>
</dbReference>
<comment type="caution">
    <text evidence="6">The sequence shown here is derived from an EMBL/GenBank/DDBJ whole genome shotgun (WGS) entry which is preliminary data.</text>
</comment>
<keyword evidence="3" id="KW-0547">Nucleotide-binding</keyword>
<evidence type="ECO:0000313" key="6">
    <source>
        <dbReference type="EMBL" id="MPM04673.1"/>
    </source>
</evidence>
<dbReference type="EMBL" id="VSSQ01001060">
    <property type="protein sequence ID" value="MPM04673.1"/>
    <property type="molecule type" value="Genomic_DNA"/>
</dbReference>
<accession>A0A644WQV6</accession>
<dbReference type="Gene3D" id="1.10.3290.10">
    <property type="entry name" value="Fido-like domain"/>
    <property type="match status" value="1"/>
</dbReference>
<dbReference type="InterPro" id="IPR036597">
    <property type="entry name" value="Fido-like_dom_sf"/>
</dbReference>
<evidence type="ECO:0000259" key="5">
    <source>
        <dbReference type="PROSITE" id="PS51459"/>
    </source>
</evidence>
<dbReference type="AlphaFoldDB" id="A0A644WQV6"/>
<organism evidence="6">
    <name type="scientific">bioreactor metagenome</name>
    <dbReference type="NCBI Taxonomy" id="1076179"/>
    <lineage>
        <taxon>unclassified sequences</taxon>
        <taxon>metagenomes</taxon>
        <taxon>ecological metagenomes</taxon>
    </lineage>
</organism>
<keyword evidence="1" id="KW-0808">Transferase</keyword>